<dbReference type="GO" id="GO:0005813">
    <property type="term" value="C:centrosome"/>
    <property type="evidence" value="ECO:0007669"/>
    <property type="project" value="TreeGrafter"/>
</dbReference>
<proteinExistence type="inferred from homology"/>
<dbReference type="Ensembl" id="ENSHCOT00000014425.1">
    <property type="protein sequence ID" value="ENSHCOP00000000047.1"/>
    <property type="gene ID" value="ENSHCOG00000021176.1"/>
</dbReference>
<reference evidence="4" key="1">
    <citation type="submission" date="2025-08" db="UniProtKB">
        <authorList>
            <consortium name="Ensembl"/>
        </authorList>
    </citation>
    <scope>IDENTIFICATION</scope>
</reference>
<organism evidence="4 5">
    <name type="scientific">Hippocampus comes</name>
    <name type="common">Tiger tail seahorse</name>
    <dbReference type="NCBI Taxonomy" id="109280"/>
    <lineage>
        <taxon>Eukaryota</taxon>
        <taxon>Metazoa</taxon>
        <taxon>Chordata</taxon>
        <taxon>Craniata</taxon>
        <taxon>Vertebrata</taxon>
        <taxon>Euteleostomi</taxon>
        <taxon>Actinopterygii</taxon>
        <taxon>Neopterygii</taxon>
        <taxon>Teleostei</taxon>
        <taxon>Neoteleostei</taxon>
        <taxon>Acanthomorphata</taxon>
        <taxon>Syngnathiaria</taxon>
        <taxon>Syngnathiformes</taxon>
        <taxon>Syngnathoidei</taxon>
        <taxon>Syngnathidae</taxon>
        <taxon>Hippocampus</taxon>
    </lineage>
</organism>
<keyword evidence="3" id="KW-0175">Coiled coil</keyword>
<dbReference type="GO" id="GO:0030496">
    <property type="term" value="C:midbody"/>
    <property type="evidence" value="ECO:0007669"/>
    <property type="project" value="TreeGrafter"/>
</dbReference>
<sequence length="90" mass="10213">MNTNMKRVCACVCQEELERTRRENVKLKSDERDVITAMKRNANLASDYLDKTATHAHSSISRLLEGAESLHLVSQLLRSIHKMTDVTADI</sequence>
<dbReference type="Proteomes" id="UP000264820">
    <property type="component" value="Unplaced"/>
</dbReference>
<protein>
    <recommendedName>
        <fullName evidence="2">Endosome-associated-trafficking regulator 1</fullName>
    </recommendedName>
</protein>
<name>A0A3Q2X9M8_HIPCM</name>
<dbReference type="GO" id="GO:0005769">
    <property type="term" value="C:early endosome"/>
    <property type="evidence" value="ECO:0007669"/>
    <property type="project" value="TreeGrafter"/>
</dbReference>
<dbReference type="GeneTree" id="ENSGT00940000181664"/>
<dbReference type="GO" id="GO:0036064">
    <property type="term" value="C:ciliary basal body"/>
    <property type="evidence" value="ECO:0007669"/>
    <property type="project" value="TreeGrafter"/>
</dbReference>
<keyword evidence="5" id="KW-1185">Reference proteome</keyword>
<dbReference type="PANTHER" id="PTHR31259:SF3">
    <property type="entry name" value="ENDOSOME-ASSOCIATED-TRAFFICKING REGULATOR 1"/>
    <property type="match status" value="1"/>
</dbReference>
<dbReference type="PANTHER" id="PTHR31259">
    <property type="entry name" value="ENDOSOME-ASSOCIATED TRAFFICKING REGULATOR 1"/>
    <property type="match status" value="1"/>
</dbReference>
<dbReference type="STRING" id="109280.ENSHCOP00000000047"/>
<accession>A0A3Q2X9M8</accession>
<evidence type="ECO:0000313" key="5">
    <source>
        <dbReference type="Proteomes" id="UP000264820"/>
    </source>
</evidence>
<evidence type="ECO:0000256" key="3">
    <source>
        <dbReference type="ARBA" id="ARBA00023054"/>
    </source>
</evidence>
<dbReference type="GO" id="GO:0055037">
    <property type="term" value="C:recycling endosome"/>
    <property type="evidence" value="ECO:0007669"/>
    <property type="project" value="TreeGrafter"/>
</dbReference>
<reference evidence="4" key="2">
    <citation type="submission" date="2025-09" db="UniProtKB">
        <authorList>
            <consortium name="Ensembl"/>
        </authorList>
    </citation>
    <scope>IDENTIFICATION</scope>
</reference>
<dbReference type="InterPro" id="IPR026757">
    <property type="entry name" value="ENTR1"/>
</dbReference>
<evidence type="ECO:0000256" key="1">
    <source>
        <dbReference type="ARBA" id="ARBA00007791"/>
    </source>
</evidence>
<evidence type="ECO:0000256" key="2">
    <source>
        <dbReference type="ARBA" id="ARBA00016007"/>
    </source>
</evidence>
<dbReference type="GO" id="GO:1903566">
    <property type="term" value="P:positive regulation of protein localization to cilium"/>
    <property type="evidence" value="ECO:0007669"/>
    <property type="project" value="TreeGrafter"/>
</dbReference>
<dbReference type="GO" id="GO:0032465">
    <property type="term" value="P:regulation of cytokinesis"/>
    <property type="evidence" value="ECO:0007669"/>
    <property type="project" value="TreeGrafter"/>
</dbReference>
<comment type="similarity">
    <text evidence="1">Belongs to the ENTR1 family.</text>
</comment>
<dbReference type="AlphaFoldDB" id="A0A3Q2X9M8"/>
<evidence type="ECO:0000313" key="4">
    <source>
        <dbReference type="Ensembl" id="ENSHCOP00000000047.1"/>
    </source>
</evidence>
<dbReference type="GO" id="GO:0045724">
    <property type="term" value="P:positive regulation of cilium assembly"/>
    <property type="evidence" value="ECO:0007669"/>
    <property type="project" value="TreeGrafter"/>
</dbReference>